<keyword evidence="6" id="KW-1185">Reference proteome</keyword>
<protein>
    <recommendedName>
        <fullName evidence="2">Maspardin</fullName>
    </recommendedName>
</protein>
<comment type="caution">
    <text evidence="5">The sequence shown here is derived from an EMBL/GenBank/DDBJ whole genome shotgun (WGS) entry which is preliminary data.</text>
</comment>
<dbReference type="PANTHER" id="PTHR15913:SF0">
    <property type="entry name" value="MASPARDIN"/>
    <property type="match status" value="1"/>
</dbReference>
<proteinExistence type="predicted"/>
<sequence>MTNSLITDRNRFAAAAPEERLLLNGRDWGIRDTGTPDRPALLLIPGTLGRGDIFWQQIEALSGHLRILAISYPDTGGIREWTEDLVSLLDQKGLTSVHVLGSSLGGYLAQYFAGTHPEKVGTLFAANTLHTVNGLDANPPYSLDLETAPIDHLRAGFGRGLTAWADSHPDQKDLVELLLEEAGGRILEPELRARLAALKHGPELPTFTGRVVTIDSADDPLIPQAMREAVRDRLRPQTAYHFLWGGHFPYCVRPALYTAILARELNLDIPGPDWGPGTMVEQ</sequence>
<evidence type="ECO:0000313" key="5">
    <source>
        <dbReference type="EMBL" id="GLQ05115.1"/>
    </source>
</evidence>
<dbReference type="RefSeq" id="WP_169559142.1">
    <property type="nucleotide sequence ID" value="NZ_BSNF01000001.1"/>
</dbReference>
<evidence type="ECO:0000313" key="6">
    <source>
        <dbReference type="Proteomes" id="UP001161409"/>
    </source>
</evidence>
<reference evidence="5" key="2">
    <citation type="submission" date="2023-01" db="EMBL/GenBank/DDBJ databases">
        <title>Draft genome sequence of Sneathiella chinensis strain NBRC 103408.</title>
        <authorList>
            <person name="Sun Q."/>
            <person name="Mori K."/>
        </authorList>
    </citation>
    <scope>NUCLEOTIDE SEQUENCE</scope>
    <source>
        <strain evidence="5">NBRC 103408</strain>
    </source>
</reference>
<dbReference type="InterPro" id="IPR029058">
    <property type="entry name" value="AB_hydrolase_fold"/>
</dbReference>
<gene>
    <name evidence="5" type="ORF">GCM10007924_03360</name>
</gene>
<evidence type="ECO:0000256" key="2">
    <source>
        <dbReference type="ARBA" id="ARBA00020148"/>
    </source>
</evidence>
<accession>A0ABQ5TZ17</accession>
<name>A0ABQ5TZ17_9PROT</name>
<keyword evidence="3" id="KW-0963">Cytoplasm</keyword>
<dbReference type="PANTHER" id="PTHR15913">
    <property type="entry name" value="ACID CLUSTER PROTEIN 33"/>
    <property type="match status" value="1"/>
</dbReference>
<organism evidence="5 6">
    <name type="scientific">Sneathiella chinensis</name>
    <dbReference type="NCBI Taxonomy" id="349750"/>
    <lineage>
        <taxon>Bacteria</taxon>
        <taxon>Pseudomonadati</taxon>
        <taxon>Pseudomonadota</taxon>
        <taxon>Alphaproteobacteria</taxon>
        <taxon>Sneathiellales</taxon>
        <taxon>Sneathiellaceae</taxon>
        <taxon>Sneathiella</taxon>
    </lineage>
</organism>
<dbReference type="Gene3D" id="3.40.50.1820">
    <property type="entry name" value="alpha/beta hydrolase"/>
    <property type="match status" value="1"/>
</dbReference>
<evidence type="ECO:0000256" key="3">
    <source>
        <dbReference type="ARBA" id="ARBA00022490"/>
    </source>
</evidence>
<dbReference type="Pfam" id="PF00561">
    <property type="entry name" value="Abhydrolase_1"/>
    <property type="match status" value="1"/>
</dbReference>
<evidence type="ECO:0000259" key="4">
    <source>
        <dbReference type="Pfam" id="PF00561"/>
    </source>
</evidence>
<dbReference type="InterPro" id="IPR000073">
    <property type="entry name" value="AB_hydrolase_1"/>
</dbReference>
<evidence type="ECO:0000256" key="1">
    <source>
        <dbReference type="ARBA" id="ARBA00004496"/>
    </source>
</evidence>
<dbReference type="Proteomes" id="UP001161409">
    <property type="component" value="Unassembled WGS sequence"/>
</dbReference>
<dbReference type="InterPro" id="IPR026151">
    <property type="entry name" value="Maspardin"/>
</dbReference>
<dbReference type="EMBL" id="BSNF01000001">
    <property type="protein sequence ID" value="GLQ05115.1"/>
    <property type="molecule type" value="Genomic_DNA"/>
</dbReference>
<dbReference type="SUPFAM" id="SSF53474">
    <property type="entry name" value="alpha/beta-Hydrolases"/>
    <property type="match status" value="1"/>
</dbReference>
<comment type="subcellular location">
    <subcellularLocation>
        <location evidence="1">Cytoplasm</location>
    </subcellularLocation>
</comment>
<reference evidence="5" key="1">
    <citation type="journal article" date="2014" name="Int. J. Syst. Evol. Microbiol.">
        <title>Complete genome of a new Firmicutes species belonging to the dominant human colonic microbiota ('Ruminococcus bicirculans') reveals two chromosomes and a selective capacity to utilize plant glucans.</title>
        <authorList>
            <consortium name="NISC Comparative Sequencing Program"/>
            <person name="Wegmann U."/>
            <person name="Louis P."/>
            <person name="Goesmann A."/>
            <person name="Henrissat B."/>
            <person name="Duncan S.H."/>
            <person name="Flint H.J."/>
        </authorList>
    </citation>
    <scope>NUCLEOTIDE SEQUENCE</scope>
    <source>
        <strain evidence="5">NBRC 103408</strain>
    </source>
</reference>
<feature type="domain" description="AB hydrolase-1" evidence="4">
    <location>
        <begin position="39"/>
        <end position="165"/>
    </location>
</feature>